<evidence type="ECO:0000256" key="3">
    <source>
        <dbReference type="ARBA" id="ARBA00022448"/>
    </source>
</evidence>
<evidence type="ECO:0000256" key="4">
    <source>
        <dbReference type="ARBA" id="ARBA00022475"/>
    </source>
</evidence>
<dbReference type="PROSITE" id="PS50928">
    <property type="entry name" value="ABC_TM1"/>
    <property type="match status" value="1"/>
</dbReference>
<dbReference type="Pfam" id="PF00528">
    <property type="entry name" value="BPD_transp_1"/>
    <property type="match status" value="1"/>
</dbReference>
<keyword evidence="7 8" id="KW-0472">Membrane</keyword>
<proteinExistence type="inferred from homology"/>
<keyword evidence="3 8" id="KW-0813">Transport</keyword>
<feature type="transmembrane region" description="Helical" evidence="8">
    <location>
        <begin position="125"/>
        <end position="145"/>
    </location>
</feature>
<evidence type="ECO:0000313" key="11">
    <source>
        <dbReference type="EMBL" id="QWC10354.1"/>
    </source>
</evidence>
<feature type="domain" description="ABC transmembrane type-1" evidence="10">
    <location>
        <begin position="85"/>
        <end position="289"/>
    </location>
</feature>
<evidence type="ECO:0000256" key="9">
    <source>
        <dbReference type="SAM" id="MobiDB-lite"/>
    </source>
</evidence>
<keyword evidence="5 8" id="KW-0812">Transmembrane</keyword>
<dbReference type="GO" id="GO:0005886">
    <property type="term" value="C:plasma membrane"/>
    <property type="evidence" value="ECO:0007669"/>
    <property type="project" value="UniProtKB-SubCell"/>
</dbReference>
<dbReference type="NCBIfam" id="NF011624">
    <property type="entry name" value="PRK15050.1"/>
    <property type="match status" value="1"/>
</dbReference>
<dbReference type="GO" id="GO:0055085">
    <property type="term" value="P:transmembrane transport"/>
    <property type="evidence" value="ECO:0007669"/>
    <property type="project" value="InterPro"/>
</dbReference>
<reference evidence="11 12" key="1">
    <citation type="submission" date="2021-05" db="EMBL/GenBank/DDBJ databases">
        <title>Novel species in genus Arthrobacter.</title>
        <authorList>
            <person name="Zhang G."/>
        </authorList>
    </citation>
    <scope>NUCLEOTIDE SEQUENCE [LARGE SCALE GENOMIC DNA]</scope>
    <source>
        <strain evidence="12">zg-ZUI227</strain>
    </source>
</reference>
<evidence type="ECO:0000256" key="6">
    <source>
        <dbReference type="ARBA" id="ARBA00022989"/>
    </source>
</evidence>
<accession>A0A975R1E0</accession>
<keyword evidence="12" id="KW-1185">Reference proteome</keyword>
<feature type="region of interest" description="Disordered" evidence="9">
    <location>
        <begin position="1"/>
        <end position="24"/>
    </location>
</feature>
<feature type="transmembrane region" description="Helical" evidence="8">
    <location>
        <begin position="268"/>
        <end position="289"/>
    </location>
</feature>
<sequence length="303" mass="32379">MTTLAPAPADVAESGSPAFNAPEQNKRRRRTAAILVALLPLALMLVFTVYPVLLLLSNSIHDDAGTLTLATWDRLFSNPVFIDTVWTTVRIASIVAVLCVILGTFLAIVMVFVPFRGTEFITNALNVYLSFPSFLITLALVFVWGNVGMVNGALSALSLPPVSLLSTQWGVILAEVIYFTPFALRPALAALQVMDTSQVEVAEALGAKPWRIVRRVILPEILPSILAGGSLVLLRAMNEFGIVLFTGAKGVSTLPTLVYGQAIGRGNYGVAAVAAVVNIALSLGLYILYRQVTARTLGGSRAR</sequence>
<feature type="transmembrane region" description="Helical" evidence="8">
    <location>
        <begin position="165"/>
        <end position="184"/>
    </location>
</feature>
<protein>
    <submittedName>
        <fullName evidence="11">2-aminoethylphosphonate ABC transporter permease subunit</fullName>
    </submittedName>
</protein>
<dbReference type="AlphaFoldDB" id="A0A975R1E0"/>
<gene>
    <name evidence="11" type="ORF">KKR91_01470</name>
</gene>
<dbReference type="InterPro" id="IPR035906">
    <property type="entry name" value="MetI-like_sf"/>
</dbReference>
<dbReference type="Proteomes" id="UP000676885">
    <property type="component" value="Chromosome"/>
</dbReference>
<evidence type="ECO:0000256" key="1">
    <source>
        <dbReference type="ARBA" id="ARBA00004651"/>
    </source>
</evidence>
<evidence type="ECO:0000256" key="2">
    <source>
        <dbReference type="ARBA" id="ARBA00007069"/>
    </source>
</evidence>
<evidence type="ECO:0000313" key="12">
    <source>
        <dbReference type="Proteomes" id="UP000676885"/>
    </source>
</evidence>
<dbReference type="SUPFAM" id="SSF161098">
    <property type="entry name" value="MetI-like"/>
    <property type="match status" value="1"/>
</dbReference>
<organism evidence="11 12">
    <name type="scientific">Arthrobacter jiangjiafuii</name>
    <dbReference type="NCBI Taxonomy" id="2817475"/>
    <lineage>
        <taxon>Bacteria</taxon>
        <taxon>Bacillati</taxon>
        <taxon>Actinomycetota</taxon>
        <taxon>Actinomycetes</taxon>
        <taxon>Micrococcales</taxon>
        <taxon>Micrococcaceae</taxon>
        <taxon>Arthrobacter</taxon>
    </lineage>
</organism>
<keyword evidence="6 8" id="KW-1133">Transmembrane helix</keyword>
<dbReference type="InterPro" id="IPR000515">
    <property type="entry name" value="MetI-like"/>
</dbReference>
<dbReference type="PANTHER" id="PTHR42929:SF1">
    <property type="entry name" value="INNER MEMBRANE ABC TRANSPORTER PERMEASE PROTEIN YDCU-RELATED"/>
    <property type="match status" value="1"/>
</dbReference>
<evidence type="ECO:0000256" key="7">
    <source>
        <dbReference type="ARBA" id="ARBA00023136"/>
    </source>
</evidence>
<dbReference type="KEGG" id="ajg:KKR91_01470"/>
<dbReference type="PANTHER" id="PTHR42929">
    <property type="entry name" value="INNER MEMBRANE ABC TRANSPORTER PERMEASE PROTEIN YDCU-RELATED-RELATED"/>
    <property type="match status" value="1"/>
</dbReference>
<dbReference type="RefSeq" id="WP_210231454.1">
    <property type="nucleotide sequence ID" value="NZ_CP076022.1"/>
</dbReference>
<feature type="transmembrane region" description="Helical" evidence="8">
    <location>
        <begin position="32"/>
        <end position="53"/>
    </location>
</feature>
<evidence type="ECO:0000259" key="10">
    <source>
        <dbReference type="PROSITE" id="PS50928"/>
    </source>
</evidence>
<comment type="subcellular location">
    <subcellularLocation>
        <location evidence="1 8">Cell membrane</location>
        <topology evidence="1 8">Multi-pass membrane protein</topology>
    </subcellularLocation>
</comment>
<dbReference type="EMBL" id="CP076022">
    <property type="protein sequence ID" value="QWC10354.1"/>
    <property type="molecule type" value="Genomic_DNA"/>
</dbReference>
<name>A0A975R1E0_9MICC</name>
<dbReference type="CDD" id="cd06261">
    <property type="entry name" value="TM_PBP2"/>
    <property type="match status" value="1"/>
</dbReference>
<dbReference type="Gene3D" id="1.10.3720.10">
    <property type="entry name" value="MetI-like"/>
    <property type="match status" value="1"/>
</dbReference>
<feature type="transmembrane region" description="Helical" evidence="8">
    <location>
        <begin position="91"/>
        <end position="113"/>
    </location>
</feature>
<evidence type="ECO:0000256" key="5">
    <source>
        <dbReference type="ARBA" id="ARBA00022692"/>
    </source>
</evidence>
<comment type="similarity">
    <text evidence="2">Belongs to the binding-protein-dependent transport system permease family. CysTW subfamily.</text>
</comment>
<evidence type="ECO:0000256" key="8">
    <source>
        <dbReference type="RuleBase" id="RU363032"/>
    </source>
</evidence>
<keyword evidence="4" id="KW-1003">Cell membrane</keyword>